<reference evidence="2" key="1">
    <citation type="journal article" date="2024" name="Proc. Natl. Acad. Sci. U.S.A.">
        <title>Extraordinary preservation of gene collinearity over three hundred million years revealed in homosporous lycophytes.</title>
        <authorList>
            <person name="Li C."/>
            <person name="Wickell D."/>
            <person name="Kuo L.Y."/>
            <person name="Chen X."/>
            <person name="Nie B."/>
            <person name="Liao X."/>
            <person name="Peng D."/>
            <person name="Ji J."/>
            <person name="Jenkins J."/>
            <person name="Williams M."/>
            <person name="Shu S."/>
            <person name="Plott C."/>
            <person name="Barry K."/>
            <person name="Rajasekar S."/>
            <person name="Grimwood J."/>
            <person name="Han X."/>
            <person name="Sun S."/>
            <person name="Hou Z."/>
            <person name="He W."/>
            <person name="Dai G."/>
            <person name="Sun C."/>
            <person name="Schmutz J."/>
            <person name="Leebens-Mack J.H."/>
            <person name="Li F.W."/>
            <person name="Wang L."/>
        </authorList>
    </citation>
    <scope>NUCLEOTIDE SEQUENCE [LARGE SCALE GENOMIC DNA]</scope>
    <source>
        <strain evidence="2">cv. PW_Plant_1</strain>
    </source>
</reference>
<evidence type="ECO:0000313" key="1">
    <source>
        <dbReference type="EMBL" id="KAJ7520580.1"/>
    </source>
</evidence>
<evidence type="ECO:0000313" key="2">
    <source>
        <dbReference type="Proteomes" id="UP001162992"/>
    </source>
</evidence>
<dbReference type="EMBL" id="CM055110">
    <property type="protein sequence ID" value="KAJ7520580.1"/>
    <property type="molecule type" value="Genomic_DNA"/>
</dbReference>
<organism evidence="1 2">
    <name type="scientific">Diphasiastrum complanatum</name>
    <name type="common">Issler's clubmoss</name>
    <name type="synonym">Lycopodium complanatum</name>
    <dbReference type="NCBI Taxonomy" id="34168"/>
    <lineage>
        <taxon>Eukaryota</taxon>
        <taxon>Viridiplantae</taxon>
        <taxon>Streptophyta</taxon>
        <taxon>Embryophyta</taxon>
        <taxon>Tracheophyta</taxon>
        <taxon>Lycopodiopsida</taxon>
        <taxon>Lycopodiales</taxon>
        <taxon>Lycopodiaceae</taxon>
        <taxon>Lycopodioideae</taxon>
        <taxon>Diphasiastrum</taxon>
    </lineage>
</organism>
<sequence>MAEVKYGCVLLTMLGLLQAVGTVQGAGTRIGFYSLSCPNAESIVKSTVQSHVSADQTLAAGLLRMHFHDCFVQGCDGSVLIDSSSSEKTAFVNLGLRGFEVITDVKTKLEAACPGVVSCADIVALAARDSVVLSGGPSWSVPTGRRDGRVSSASDTQNLPSPLDSVAVLKQKFSAKGLSTVDLATLSGAHTIGQTECQFFNYRLYNFSSTGKPDPSMNANTLSKLQQLCPNGGDGSAKVPLDLGSQTSFDTSYFTNVRQGSGVLESDQKLFGDSSTQIYVRTFSGLITGLLGITFDISFINSMIKMSNIGVKTGSDGEIRKVCSAFN</sequence>
<name>A0ACC2ASX4_DIPCM</name>
<comment type="caution">
    <text evidence="1">The sequence shown here is derived from an EMBL/GenBank/DDBJ whole genome shotgun (WGS) entry which is preliminary data.</text>
</comment>
<keyword evidence="2" id="KW-1185">Reference proteome</keyword>
<dbReference type="Proteomes" id="UP001162992">
    <property type="component" value="Chromosome 19"/>
</dbReference>
<protein>
    <submittedName>
        <fullName evidence="1">Uncharacterized protein</fullName>
    </submittedName>
</protein>
<proteinExistence type="predicted"/>
<gene>
    <name evidence="1" type="ORF">O6H91_19G011500</name>
</gene>
<accession>A0ACC2ASX4</accession>